<dbReference type="RefSeq" id="WP_052773440.1">
    <property type="nucleotide sequence ID" value="NZ_BJOL01000022.1"/>
</dbReference>
<gene>
    <name evidence="3" type="ORF">BFO01nite_38560</name>
</gene>
<dbReference type="GeneID" id="87589071"/>
<protein>
    <recommendedName>
        <fullName evidence="2">eCIS core domain-containing protein</fullName>
    </recommendedName>
</protein>
<feature type="compositionally biased region" description="Polar residues" evidence="1">
    <location>
        <begin position="13"/>
        <end position="24"/>
    </location>
</feature>
<feature type="domain" description="eCIS core" evidence="2">
    <location>
        <begin position="74"/>
        <end position="139"/>
    </location>
</feature>
<organism evidence="3 4">
    <name type="scientific">Brevibacillus formosus</name>
    <dbReference type="NCBI Taxonomy" id="54913"/>
    <lineage>
        <taxon>Bacteria</taxon>
        <taxon>Bacillati</taxon>
        <taxon>Bacillota</taxon>
        <taxon>Bacilli</taxon>
        <taxon>Bacillales</taxon>
        <taxon>Paenibacillaceae</taxon>
        <taxon>Brevibacillus</taxon>
    </lineage>
</organism>
<evidence type="ECO:0000313" key="4">
    <source>
        <dbReference type="Proteomes" id="UP000319498"/>
    </source>
</evidence>
<sequence length="478" mass="53384">MRNYSHLHDHSSPETTSKQKTVPVQKQAHLLSLASRDALVPAQVMQLQQSMGNQAVLQLLQKKVIQPKKNETGMPDALKSGLERLSGIDLSDVKVHYQSDKPKQIGALAYAQGTDIHLAPGQEQHLPHEGWHVVQQMQGRVKPTLQMQDSGVAVNDEVGLEDEADQMGAKALLVGDPVIDSGDSQTLAAISPPANKPIQGVWAKIPGMASKVNLKMLTGEFSASGKQLYLLSETGQKYEEVSRKDDELIVKPYVEPVTTSKIRPFYQNWTPAQTTNLSIDSGFGPVGAMHNRSAPYLTSKQEDFGGAKLRTTYKDFIRGLRDGKNTSKDDATLAKALLNEDLTLLDSDLQKRAAAMLSTTVNLAEEWRKHGASKIYRSLLRKIIAEKATFDDFLRDFEFIQSADAGRQQVARYQDYFDGEMDYEDLTPTDQAIIDHMSPVREDDFSSDDEQREEKKLKSKERLFAKRYHQEDEDDGNN</sequence>
<proteinExistence type="predicted"/>
<feature type="compositionally biased region" description="Basic and acidic residues" evidence="1">
    <location>
        <begin position="452"/>
        <end position="470"/>
    </location>
</feature>
<reference evidence="3 4" key="1">
    <citation type="submission" date="2019-06" db="EMBL/GenBank/DDBJ databases">
        <title>Whole genome shotgun sequence of Brevibacillus formosus NBRC 15716.</title>
        <authorList>
            <person name="Hosoyama A."/>
            <person name="Uohara A."/>
            <person name="Ohji S."/>
            <person name="Ichikawa N."/>
        </authorList>
    </citation>
    <scope>NUCLEOTIDE SEQUENCE [LARGE SCALE GENOMIC DNA]</scope>
    <source>
        <strain evidence="3 4">NBRC 15716</strain>
    </source>
</reference>
<name>A0ABQ0T8V3_9BACL</name>
<feature type="compositionally biased region" description="Basic and acidic residues" evidence="1">
    <location>
        <begin position="1"/>
        <end position="12"/>
    </location>
</feature>
<accession>A0ABQ0T8V3</accession>
<feature type="region of interest" description="Disordered" evidence="1">
    <location>
        <begin position="435"/>
        <end position="478"/>
    </location>
</feature>
<keyword evidence="4" id="KW-1185">Reference proteome</keyword>
<dbReference type="Proteomes" id="UP000319498">
    <property type="component" value="Unassembled WGS sequence"/>
</dbReference>
<comment type="caution">
    <text evidence="3">The sequence shown here is derived from an EMBL/GenBank/DDBJ whole genome shotgun (WGS) entry which is preliminary data.</text>
</comment>
<dbReference type="Pfam" id="PF13699">
    <property type="entry name" value="eCIS_core"/>
    <property type="match status" value="1"/>
</dbReference>
<dbReference type="InterPro" id="IPR025295">
    <property type="entry name" value="eCIS_core_dom"/>
</dbReference>
<feature type="region of interest" description="Disordered" evidence="1">
    <location>
        <begin position="1"/>
        <end position="24"/>
    </location>
</feature>
<evidence type="ECO:0000313" key="3">
    <source>
        <dbReference type="EMBL" id="GED59724.1"/>
    </source>
</evidence>
<evidence type="ECO:0000256" key="1">
    <source>
        <dbReference type="SAM" id="MobiDB-lite"/>
    </source>
</evidence>
<evidence type="ECO:0000259" key="2">
    <source>
        <dbReference type="Pfam" id="PF13699"/>
    </source>
</evidence>
<dbReference type="EMBL" id="BJOL01000022">
    <property type="protein sequence ID" value="GED59724.1"/>
    <property type="molecule type" value="Genomic_DNA"/>
</dbReference>